<reference evidence="1 2" key="1">
    <citation type="submission" date="2020-04" db="EMBL/GenBank/DDBJ databases">
        <authorList>
            <person name="Martino G."/>
            <person name="Holtappels D."/>
            <person name="Wagemans J."/>
            <person name="Lavigne R."/>
            <person name="Turina M."/>
            <person name="Ciuffo M."/>
        </authorList>
    </citation>
    <scope>NUCLEOTIDE SEQUENCE [LARGE SCALE GENOMIC DNA]</scope>
</reference>
<name>A0A7D7F0N6_9CAUD</name>
<dbReference type="Proteomes" id="UP000515318">
    <property type="component" value="Segment"/>
</dbReference>
<dbReference type="EMBL" id="MT354570">
    <property type="protein sequence ID" value="QMP84037.1"/>
    <property type="molecule type" value="Genomic_DNA"/>
</dbReference>
<accession>A0A7D7F0N6</accession>
<keyword evidence="2" id="KW-1185">Reference proteome</keyword>
<evidence type="ECO:0000313" key="1">
    <source>
        <dbReference type="EMBL" id="QMP84037.1"/>
    </source>
</evidence>
<protein>
    <submittedName>
        <fullName evidence="1">Uncharacterized protein</fullName>
    </submittedName>
</protein>
<evidence type="ECO:0000313" key="2">
    <source>
        <dbReference type="Proteomes" id="UP000515318"/>
    </source>
</evidence>
<organism evidence="1 2">
    <name type="scientific">Pseudomonas phage phiB1_1</name>
    <dbReference type="NCBI Taxonomy" id="2755402"/>
    <lineage>
        <taxon>Viruses</taxon>
        <taxon>Duplodnaviria</taxon>
        <taxon>Heunggongvirae</taxon>
        <taxon>Uroviricota</taxon>
        <taxon>Caudoviricetes</taxon>
        <taxon>Autographivirales</taxon>
        <taxon>Autoscriptoviridae</taxon>
        <taxon>Krylovirinae</taxon>
        <taxon>Torinorumvirus</taxon>
        <taxon>Torinorumvirus B11</taxon>
    </lineage>
</organism>
<gene>
    <name evidence="1" type="ORF">phiB1_1_10</name>
</gene>
<proteinExistence type="predicted"/>
<sequence length="145" mass="15911">MICPKDKDDVYVLLSALDIDLGYKITADYLHDGGCTLYNSLQLAEFYDTVDGSDGRLSRVVKLASPGRLDVDVLVSSDSTIREAVARFDYNINQFVIRRAGAAYPVYVGDTPAGTLHLGRSGYVSTDRTAHIRRIAAAYNWSGEV</sequence>